<feature type="transmembrane region" description="Helical" evidence="1">
    <location>
        <begin position="94"/>
        <end position="121"/>
    </location>
</feature>
<dbReference type="EMBL" id="JAUBDI010000006">
    <property type="protein sequence ID" value="MDW0113232.1"/>
    <property type="molecule type" value="Genomic_DNA"/>
</dbReference>
<organism evidence="2 3">
    <name type="scientific">Sporosarcina saromensis</name>
    <dbReference type="NCBI Taxonomy" id="359365"/>
    <lineage>
        <taxon>Bacteria</taxon>
        <taxon>Bacillati</taxon>
        <taxon>Bacillota</taxon>
        <taxon>Bacilli</taxon>
        <taxon>Bacillales</taxon>
        <taxon>Caryophanaceae</taxon>
        <taxon>Sporosarcina</taxon>
    </lineage>
</organism>
<keyword evidence="3" id="KW-1185">Reference proteome</keyword>
<keyword evidence="1" id="KW-1133">Transmembrane helix</keyword>
<proteinExistence type="predicted"/>
<dbReference type="RefSeq" id="WP_317943438.1">
    <property type="nucleotide sequence ID" value="NZ_JAUBDI010000006.1"/>
</dbReference>
<name>A0ABU4G8C9_9BACL</name>
<feature type="transmembrane region" description="Helical" evidence="1">
    <location>
        <begin position="203"/>
        <end position="224"/>
    </location>
</feature>
<evidence type="ECO:0008006" key="4">
    <source>
        <dbReference type="Google" id="ProtNLM"/>
    </source>
</evidence>
<evidence type="ECO:0000313" key="3">
    <source>
        <dbReference type="Proteomes" id="UP001282284"/>
    </source>
</evidence>
<gene>
    <name evidence="2" type="ORF">QT711_08530</name>
</gene>
<accession>A0ABU4G8C9</accession>
<dbReference type="Proteomes" id="UP001282284">
    <property type="component" value="Unassembled WGS sequence"/>
</dbReference>
<reference evidence="2 3" key="1">
    <citation type="submission" date="2023-06" db="EMBL/GenBank/DDBJ databases">
        <title>Sporosarcina sp. nov., isolated from Korean traditional fermented seafood 'Jeotgal'.</title>
        <authorList>
            <person name="Yang A.I."/>
            <person name="Shin N.-R."/>
        </authorList>
    </citation>
    <scope>NUCLEOTIDE SEQUENCE [LARGE SCALE GENOMIC DNA]</scope>
    <source>
        <strain evidence="2 3">KCTC13119</strain>
    </source>
</reference>
<evidence type="ECO:0000256" key="1">
    <source>
        <dbReference type="SAM" id="Phobius"/>
    </source>
</evidence>
<evidence type="ECO:0000313" key="2">
    <source>
        <dbReference type="EMBL" id="MDW0113232.1"/>
    </source>
</evidence>
<keyword evidence="1" id="KW-0812">Transmembrane</keyword>
<comment type="caution">
    <text evidence="2">The sequence shown here is derived from an EMBL/GenBank/DDBJ whole genome shotgun (WGS) entry which is preliminary data.</text>
</comment>
<keyword evidence="1" id="KW-0472">Membrane</keyword>
<feature type="transmembrane region" description="Helical" evidence="1">
    <location>
        <begin position="56"/>
        <end position="73"/>
    </location>
</feature>
<feature type="transmembrane region" description="Helical" evidence="1">
    <location>
        <begin position="141"/>
        <end position="165"/>
    </location>
</feature>
<sequence length="230" mass="26096">MTWRWRGLMKKEWVLMRLQMAVFLLTALLICFFSVTPVLGGRFDFQHIDPDRLYKMLLTIHLFSGPLLLLSSLETERKRPDVWLHSPVPMWKMIGVKVIMALLTATVSMICVSLMIGIAYFLGATESVSLEAAILFATKAIVIADINVVFNTVAVLFTWSLFVYLQGLFGKFAGFIVMIPILFMAFVWGVLTGVFLQDYIVTITGFTIIALFSILFFSGGTWLLEKKVRF</sequence>
<feature type="transmembrane region" description="Helical" evidence="1">
    <location>
        <begin position="172"/>
        <end position="191"/>
    </location>
</feature>
<protein>
    <recommendedName>
        <fullName evidence="4">ABC-2 family transporter protein</fullName>
    </recommendedName>
</protein>